<sequence length="163" mass="18252">MQIGMKSLQKISPNLGKYSDTTGALIDTVNLSVNLLIDKTVGTIEQPQPPTSVGWEKPSKRPRSTLATVEAAGPYIIPSAGGFIGEDIISISPDSKELKKILWRKKNKRLHVNEVAFRGKSRLAVTKLETLMEFFLYFFTVDIVKMIAEESNNNRKHQHTIQN</sequence>
<reference evidence="1 2" key="1">
    <citation type="submission" date="2020-11" db="EMBL/GenBank/DDBJ databases">
        <authorList>
            <person name="Wallbank WR R."/>
            <person name="Pardo Diaz C."/>
            <person name="Kozak K."/>
            <person name="Martin S."/>
            <person name="Jiggins C."/>
            <person name="Moest M."/>
            <person name="Warren A I."/>
            <person name="Generalovic N T."/>
            <person name="Byers J.R.P. K."/>
            <person name="Montejo-Kovacevich G."/>
            <person name="Yen C E."/>
        </authorList>
    </citation>
    <scope>NUCLEOTIDE SEQUENCE [LARGE SCALE GENOMIC DNA]</scope>
</reference>
<evidence type="ECO:0000313" key="1">
    <source>
        <dbReference type="EMBL" id="CAD7084679.1"/>
    </source>
</evidence>
<dbReference type="EMBL" id="LR899011">
    <property type="protein sequence ID" value="CAD7084679.1"/>
    <property type="molecule type" value="Genomic_DNA"/>
</dbReference>
<name>A0A7R8YTR2_HERIL</name>
<dbReference type="Proteomes" id="UP000594454">
    <property type="component" value="Chromosome 3"/>
</dbReference>
<protein>
    <submittedName>
        <fullName evidence="1">Uncharacterized protein</fullName>
    </submittedName>
</protein>
<dbReference type="AlphaFoldDB" id="A0A7R8YTR2"/>
<dbReference type="InParanoid" id="A0A7R8YTR2"/>
<organism evidence="1 2">
    <name type="scientific">Hermetia illucens</name>
    <name type="common">Black soldier fly</name>
    <dbReference type="NCBI Taxonomy" id="343691"/>
    <lineage>
        <taxon>Eukaryota</taxon>
        <taxon>Metazoa</taxon>
        <taxon>Ecdysozoa</taxon>
        <taxon>Arthropoda</taxon>
        <taxon>Hexapoda</taxon>
        <taxon>Insecta</taxon>
        <taxon>Pterygota</taxon>
        <taxon>Neoptera</taxon>
        <taxon>Endopterygota</taxon>
        <taxon>Diptera</taxon>
        <taxon>Brachycera</taxon>
        <taxon>Stratiomyomorpha</taxon>
        <taxon>Stratiomyidae</taxon>
        <taxon>Hermetiinae</taxon>
        <taxon>Hermetia</taxon>
    </lineage>
</organism>
<gene>
    <name evidence="1" type="ORF">HERILL_LOCUS7562</name>
</gene>
<evidence type="ECO:0000313" key="2">
    <source>
        <dbReference type="Proteomes" id="UP000594454"/>
    </source>
</evidence>
<accession>A0A7R8YTR2</accession>
<keyword evidence="2" id="KW-1185">Reference proteome</keyword>
<proteinExistence type="predicted"/>